<dbReference type="InterPro" id="IPR013225">
    <property type="entry name" value="PaaX_C"/>
</dbReference>
<keyword evidence="4" id="KW-1185">Reference proteome</keyword>
<evidence type="ECO:0000313" key="3">
    <source>
        <dbReference type="EMBL" id="WGW11384.1"/>
    </source>
</evidence>
<dbReference type="PANTHER" id="PTHR30319:SF1">
    <property type="entry name" value="TRANSCRIPTIONAL REPRESSOR PAAX"/>
    <property type="match status" value="1"/>
</dbReference>
<protein>
    <submittedName>
        <fullName evidence="3">PaaX family transcriptional regulator C-terminal domain-containing protein</fullName>
    </submittedName>
</protein>
<organism evidence="3 4">
    <name type="scientific">Saxibacter everestensis</name>
    <dbReference type="NCBI Taxonomy" id="2909229"/>
    <lineage>
        <taxon>Bacteria</taxon>
        <taxon>Bacillati</taxon>
        <taxon>Actinomycetota</taxon>
        <taxon>Actinomycetes</taxon>
        <taxon>Micrococcales</taxon>
        <taxon>Brevibacteriaceae</taxon>
        <taxon>Saxibacter</taxon>
    </lineage>
</organism>
<dbReference type="Proteomes" id="UP001209083">
    <property type="component" value="Chromosome"/>
</dbReference>
<evidence type="ECO:0000259" key="2">
    <source>
        <dbReference type="Pfam" id="PF20803"/>
    </source>
</evidence>
<feature type="domain" description="Transcriptional repressor PaaX-like central Cas2-like" evidence="2">
    <location>
        <begin position="92"/>
        <end position="159"/>
    </location>
</feature>
<feature type="domain" description="Transcriptional repressor PaaX-like C-terminal" evidence="1">
    <location>
        <begin position="176"/>
        <end position="264"/>
    </location>
</feature>
<evidence type="ECO:0000259" key="1">
    <source>
        <dbReference type="Pfam" id="PF08223"/>
    </source>
</evidence>
<sequence>MSQGMRYRYTRNSINVAFVFGALGASVLTGPVLIRMLRGLYIGESAARNILTKMRNMQTLDVSKTGRTPVYRLGHGLTEKYREIEGTAGRVAWDGSFHSLIYDIPERQRAFRDRFRYLAQYTGYGLIRPGVMICPEDRLHRVAHFLRERPAGTNLFTARLDVHSLREARRMASVAWDLEPLAAGYRETLGTIRRARDDGFKAGADNGYWEGFVRWNRLYQELLTLQLADPELPEELLPMDWPRSRFSESLHQLNSSWGPKIQPFLRTVAAQMDPAENCKFNPPRWGGD</sequence>
<dbReference type="Gene3D" id="1.20.58.1460">
    <property type="match status" value="1"/>
</dbReference>
<dbReference type="InterPro" id="IPR048846">
    <property type="entry name" value="PaaX-like_central"/>
</dbReference>
<dbReference type="EMBL" id="CP090958">
    <property type="protein sequence ID" value="WGW11384.1"/>
    <property type="molecule type" value="Genomic_DNA"/>
</dbReference>
<dbReference type="PANTHER" id="PTHR30319">
    <property type="entry name" value="PHENYLACETIC ACID REGULATOR-RELATED TRANSCRIPTIONAL REPRESSOR"/>
    <property type="match status" value="1"/>
</dbReference>
<dbReference type="Pfam" id="PF08223">
    <property type="entry name" value="PaaX_C"/>
    <property type="match status" value="1"/>
</dbReference>
<accession>A0ABY8QSN8</accession>
<dbReference type="RefSeq" id="WP_349638172.1">
    <property type="nucleotide sequence ID" value="NZ_CP090958.1"/>
</dbReference>
<dbReference type="Pfam" id="PF20803">
    <property type="entry name" value="PaaX_M"/>
    <property type="match status" value="1"/>
</dbReference>
<dbReference type="Gene3D" id="3.30.70.2650">
    <property type="match status" value="1"/>
</dbReference>
<name>A0ABY8QSN8_9MICO</name>
<gene>
    <name evidence="3" type="ORF">LWF01_15000</name>
</gene>
<reference evidence="3 4" key="1">
    <citation type="submission" date="2023-05" db="EMBL/GenBank/DDBJ databases">
        <title>Lithophilousrod everest ZFBP1038 complete genpme.</title>
        <authorList>
            <person name="Tian M."/>
        </authorList>
    </citation>
    <scope>NUCLEOTIDE SEQUENCE [LARGE SCALE GENOMIC DNA]</scope>
    <source>
        <strain evidence="3 4">ZFBP1038</strain>
    </source>
</reference>
<proteinExistence type="predicted"/>
<evidence type="ECO:0000313" key="4">
    <source>
        <dbReference type="Proteomes" id="UP001209083"/>
    </source>
</evidence>